<reference evidence="4 5" key="1">
    <citation type="journal article" date="2015" name="Genome Biol. Evol.">
        <title>Comparative Genomics of a Bacterivorous Green Alga Reveals Evolutionary Causalities and Consequences of Phago-Mixotrophic Mode of Nutrition.</title>
        <authorList>
            <person name="Burns J.A."/>
            <person name="Paasch A."/>
            <person name="Narechania A."/>
            <person name="Kim E."/>
        </authorList>
    </citation>
    <scope>NUCLEOTIDE SEQUENCE [LARGE SCALE GENOMIC DNA]</scope>
    <source>
        <strain evidence="4 5">PLY_AMNH</strain>
    </source>
</reference>
<dbReference type="Pfam" id="PF07699">
    <property type="entry name" value="Ephrin_rec_like"/>
    <property type="match status" value="1"/>
</dbReference>
<feature type="transmembrane region" description="Helical" evidence="2">
    <location>
        <begin position="722"/>
        <end position="740"/>
    </location>
</feature>
<keyword evidence="2" id="KW-1133">Transmembrane helix</keyword>
<comment type="caution">
    <text evidence="4">The sequence shown here is derived from an EMBL/GenBank/DDBJ whole genome shotgun (WGS) entry which is preliminary data.</text>
</comment>
<dbReference type="Gene3D" id="2.10.50.10">
    <property type="entry name" value="Tumor Necrosis Factor Receptor, subunit A, domain 2"/>
    <property type="match status" value="1"/>
</dbReference>
<proteinExistence type="predicted"/>
<keyword evidence="2" id="KW-0812">Transmembrane</keyword>
<dbReference type="EMBL" id="LGRX02020658">
    <property type="protein sequence ID" value="KAK3257331.1"/>
    <property type="molecule type" value="Genomic_DNA"/>
</dbReference>
<feature type="transmembrane region" description="Helical" evidence="2">
    <location>
        <begin position="1041"/>
        <end position="1061"/>
    </location>
</feature>
<organism evidence="4 5">
    <name type="scientific">Cymbomonas tetramitiformis</name>
    <dbReference type="NCBI Taxonomy" id="36881"/>
    <lineage>
        <taxon>Eukaryota</taxon>
        <taxon>Viridiplantae</taxon>
        <taxon>Chlorophyta</taxon>
        <taxon>Pyramimonadophyceae</taxon>
        <taxon>Pyramimonadales</taxon>
        <taxon>Pyramimonadaceae</taxon>
        <taxon>Cymbomonas</taxon>
    </lineage>
</organism>
<evidence type="ECO:0000256" key="1">
    <source>
        <dbReference type="SAM" id="MobiDB-lite"/>
    </source>
</evidence>
<dbReference type="Proteomes" id="UP001190700">
    <property type="component" value="Unassembled WGS sequence"/>
</dbReference>
<evidence type="ECO:0000313" key="5">
    <source>
        <dbReference type="Proteomes" id="UP001190700"/>
    </source>
</evidence>
<gene>
    <name evidence="4" type="ORF">CYMTET_33578</name>
</gene>
<keyword evidence="5" id="KW-1185">Reference proteome</keyword>
<feature type="region of interest" description="Disordered" evidence="1">
    <location>
        <begin position="816"/>
        <end position="889"/>
    </location>
</feature>
<name>A0AAE0FDE7_9CHLO</name>
<feature type="transmembrane region" description="Helical" evidence="2">
    <location>
        <begin position="633"/>
        <end position="653"/>
    </location>
</feature>
<keyword evidence="2" id="KW-0472">Membrane</keyword>
<dbReference type="Gene3D" id="2.60.40.3440">
    <property type="match status" value="1"/>
</dbReference>
<dbReference type="PANTHER" id="PTHR11319">
    <property type="entry name" value="G PROTEIN-COUPLED RECEPTOR-RELATED"/>
    <property type="match status" value="1"/>
</dbReference>
<feature type="compositionally biased region" description="Low complexity" evidence="1">
    <location>
        <begin position="828"/>
        <end position="855"/>
    </location>
</feature>
<feature type="transmembrane region" description="Helical" evidence="2">
    <location>
        <begin position="1095"/>
        <end position="1119"/>
    </location>
</feature>
<dbReference type="CDD" id="cd00185">
    <property type="entry name" value="TNFRSF"/>
    <property type="match status" value="1"/>
</dbReference>
<feature type="transmembrane region" description="Helical" evidence="2">
    <location>
        <begin position="1067"/>
        <end position="1088"/>
    </location>
</feature>
<feature type="domain" description="Tyrosine-protein kinase ephrin type A/B receptor-like" evidence="3">
    <location>
        <begin position="480"/>
        <end position="519"/>
    </location>
</feature>
<evidence type="ECO:0000259" key="3">
    <source>
        <dbReference type="Pfam" id="PF07699"/>
    </source>
</evidence>
<dbReference type="InterPro" id="IPR009030">
    <property type="entry name" value="Growth_fac_rcpt_cys_sf"/>
</dbReference>
<dbReference type="InterPro" id="IPR011641">
    <property type="entry name" value="Tyr-kin_ephrin_A/B_rcpt-like"/>
</dbReference>
<feature type="non-terminal residue" evidence="4">
    <location>
        <position position="1"/>
    </location>
</feature>
<dbReference type="SMART" id="SM01411">
    <property type="entry name" value="Ephrin_rec_like"/>
    <property type="match status" value="1"/>
</dbReference>
<dbReference type="PANTHER" id="PTHR11319:SF35">
    <property type="entry name" value="OUTER MEMBRANE PROTEIN PMPC-RELATED"/>
    <property type="match status" value="1"/>
</dbReference>
<dbReference type="SUPFAM" id="SSF57184">
    <property type="entry name" value="Growth factor receptor domain"/>
    <property type="match status" value="1"/>
</dbReference>
<accession>A0AAE0FDE7</accession>
<evidence type="ECO:0000256" key="2">
    <source>
        <dbReference type="SAM" id="Phobius"/>
    </source>
</evidence>
<feature type="region of interest" description="Disordered" evidence="1">
    <location>
        <begin position="1"/>
        <end position="34"/>
    </location>
</feature>
<feature type="transmembrane region" description="Helical" evidence="2">
    <location>
        <begin position="969"/>
        <end position="991"/>
    </location>
</feature>
<feature type="compositionally biased region" description="Acidic residues" evidence="1">
    <location>
        <begin position="817"/>
        <end position="827"/>
    </location>
</feature>
<evidence type="ECO:0000313" key="4">
    <source>
        <dbReference type="EMBL" id="KAK3257331.1"/>
    </source>
</evidence>
<protein>
    <recommendedName>
        <fullName evidence="3">Tyrosine-protein kinase ephrin type A/B receptor-like domain-containing protein</fullName>
    </recommendedName>
</protein>
<feature type="compositionally biased region" description="Low complexity" evidence="1">
    <location>
        <begin position="868"/>
        <end position="889"/>
    </location>
</feature>
<feature type="transmembrane region" description="Helical" evidence="2">
    <location>
        <begin position="1131"/>
        <end position="1148"/>
    </location>
</feature>
<sequence length="1308" mass="140898">IPAHMTQGVGNGCSIGSGPAPGRRGHPGGYAEMEATDADGEDDIIAYVIVREPQSVDALALTDEEDLLHRRGANPYAFLAAPGSAVTRSVALQDSFDFIAVDAAGATSNVATVTLSVILRSAPNEPPFAANTTVHTLEGEPCAGRFNSTDTDSAWVVHALTREPRAGTVVITDVWTGGFTYTPDGCADSSDTFGYSVTDAQGMTATAEVEVVIAPINDVPAWVCSDAPSDVAGCLSFERHCSGMVSLLPSSSAGEALYYVLPGRCSEPGAPVTEEEEVWLAVGNHTDEAWAEEAACLEWGWEADEEGNVTVVVVEARMDEAFVMSLAGADVEDGVVLGTVTALPNNGTLYANVVDTGGGASTPNATTYPYPTLAAALKPREEWLRLDLAPHSLADPFVLFEPPSTARGETYTSFAWQITDSGNLTSSYAVDVILRCRPGYHMNGTQCSACPPGQLGRPDEWDAPACEQCAPGTAAAGRANIGCTSCTKGTYQPAAGAGACSQCPANMSGPAEATSLEQCRCVPGFWQASTTECVECSSGCEVCDEAGQGSPKPFEGYWVAPLDPFTVLECIPAEACPALATVAEVQEGRCGPQTGNGNSARYEGRRCEYCSAGNARWVGRCEGCQRSQQGNQWLAGLVAAALLVGAGPVLAAMSTRHHGFATINTVLDYLQITGSMRFFGEMWPQRVRDVLAAHSFFSLSPELLELECFLDRQDVWTSKYTGALWGTLLALVSVLLYFAIKAVFASFRDEGGCTDVLKRSIRRCWQAPEPHEPLQDEPLDDQPKNPLFVMPEGLDVLVEERDPDSPPPVFSLVRVDSEEEGSAEGDDAMSSASSSTLSSNPSSSSSSSPSGTSSSDYATPRAAHEAGPSAVAPHTASAAPANAGASAAPPHVQISAVHPRLDDEEHRLDHLASSLLLLLTWMCSPMLESLLLLFQCRKVEEACGQESIFVLKHQPNIPCWDMDGIWGKWVGLGIAGLIMTAAIPAILFAVLHRHRPYGPRPFIQVMTEDTDETEHLDVDMPRAFTFHRRFGMLYSDFNAKWYMWQVLIIVRRMAIASLVLFNDHLVQLALVMLIVGSFNSATVSTHAFRTPHSAFVSVYTNMGILGVTGFGIVFSLNILDETNQGIMEGSLLTFFSFTYAFFLLVLLLDLSNGLRDMYTVLTDMMVNIKWTKPGGGTILMQLAEIRRVMTSTEFFLTDGGINLMLKQAGEVLQPNDVDQLRLLYKMSADETRLTIRNFIDDLFDNVKKGREMGNEQAVQKVVKAVERMVQEEMQPSVMEFATMHASDRECKELLNLISALAPDTMIQK</sequence>
<dbReference type="Pfam" id="PF17963">
    <property type="entry name" value="Big_9"/>
    <property type="match status" value="1"/>
</dbReference>